<dbReference type="GO" id="GO:0005524">
    <property type="term" value="F:ATP binding"/>
    <property type="evidence" value="ECO:0007669"/>
    <property type="project" value="InterPro"/>
</dbReference>
<evidence type="ECO:0000313" key="1">
    <source>
        <dbReference type="EMBL" id="HIU47243.1"/>
    </source>
</evidence>
<dbReference type="PIRSF" id="PIRSF015617">
    <property type="entry name" value="Adensltrnsf_CobA"/>
    <property type="match status" value="1"/>
</dbReference>
<accession>A0A9D1S5J4</accession>
<dbReference type="InterPro" id="IPR003724">
    <property type="entry name" value="CblAdoTrfase_CobA"/>
</dbReference>
<dbReference type="GO" id="GO:0008817">
    <property type="term" value="F:corrinoid adenosyltransferase activity"/>
    <property type="evidence" value="ECO:0007669"/>
    <property type="project" value="InterPro"/>
</dbReference>
<dbReference type="InterPro" id="IPR027417">
    <property type="entry name" value="P-loop_NTPase"/>
</dbReference>
<dbReference type="PANTHER" id="PTHR46638:SF1">
    <property type="entry name" value="CORRINOID ADENOSYLTRANSFERASE"/>
    <property type="match status" value="1"/>
</dbReference>
<name>A0A9D1S5J4_9FIRM</name>
<dbReference type="Gene3D" id="3.40.50.300">
    <property type="entry name" value="P-loop containing nucleotide triphosphate hydrolases"/>
    <property type="match status" value="1"/>
</dbReference>
<protein>
    <submittedName>
        <fullName evidence="1">Cob(I)yrinic acid a,c-diamide adenosyltransferase</fullName>
    </submittedName>
</protein>
<dbReference type="SUPFAM" id="SSF52540">
    <property type="entry name" value="P-loop containing nucleoside triphosphate hydrolases"/>
    <property type="match status" value="1"/>
</dbReference>
<proteinExistence type="predicted"/>
<sequence>MSIALAHLYTGDGKGKTTAAMGLAVRARGCGMRVRVMQFMKQQPTGEQRQLESLGVEFERALTDCDKFVWDMNDVERAEYTQAQRELFERARTECASGSAQMLILDEALSATYLGAFSQNELCELVRSRRPGLEIVLTGRGAGDELIAVCDYVTEMRMLRHPMDQGIAARRGIEY</sequence>
<dbReference type="GO" id="GO:0009236">
    <property type="term" value="P:cobalamin biosynthetic process"/>
    <property type="evidence" value="ECO:0007669"/>
    <property type="project" value="InterPro"/>
</dbReference>
<dbReference type="AlphaFoldDB" id="A0A9D1S5J4"/>
<gene>
    <name evidence="1" type="ORF">IAC59_08285</name>
</gene>
<dbReference type="EMBL" id="DVNK01000051">
    <property type="protein sequence ID" value="HIU47243.1"/>
    <property type="molecule type" value="Genomic_DNA"/>
</dbReference>
<reference evidence="1" key="1">
    <citation type="submission" date="2020-10" db="EMBL/GenBank/DDBJ databases">
        <authorList>
            <person name="Gilroy R."/>
        </authorList>
    </citation>
    <scope>NUCLEOTIDE SEQUENCE</scope>
    <source>
        <strain evidence="1">ChiSxjej2B14-8506</strain>
    </source>
</reference>
<comment type="caution">
    <text evidence="1">The sequence shown here is derived from an EMBL/GenBank/DDBJ whole genome shotgun (WGS) entry which is preliminary data.</text>
</comment>
<dbReference type="PANTHER" id="PTHR46638">
    <property type="entry name" value="CORRINOID ADENOSYLTRANSFERASE"/>
    <property type="match status" value="1"/>
</dbReference>
<dbReference type="Pfam" id="PF02572">
    <property type="entry name" value="CobA_CobO_BtuR"/>
    <property type="match status" value="1"/>
</dbReference>
<dbReference type="Proteomes" id="UP000824123">
    <property type="component" value="Unassembled WGS sequence"/>
</dbReference>
<reference evidence="1" key="2">
    <citation type="journal article" date="2021" name="PeerJ">
        <title>Extensive microbial diversity within the chicken gut microbiome revealed by metagenomics and culture.</title>
        <authorList>
            <person name="Gilroy R."/>
            <person name="Ravi A."/>
            <person name="Getino M."/>
            <person name="Pursley I."/>
            <person name="Horton D.L."/>
            <person name="Alikhan N.F."/>
            <person name="Baker D."/>
            <person name="Gharbi K."/>
            <person name="Hall N."/>
            <person name="Watson M."/>
            <person name="Adriaenssens E.M."/>
            <person name="Foster-Nyarko E."/>
            <person name="Jarju S."/>
            <person name="Secka A."/>
            <person name="Antonio M."/>
            <person name="Oren A."/>
            <person name="Chaudhuri R.R."/>
            <person name="La Ragione R."/>
            <person name="Hildebrand F."/>
            <person name="Pallen M.J."/>
        </authorList>
    </citation>
    <scope>NUCLEOTIDE SEQUENCE</scope>
    <source>
        <strain evidence="1">ChiSxjej2B14-8506</strain>
    </source>
</reference>
<evidence type="ECO:0000313" key="2">
    <source>
        <dbReference type="Proteomes" id="UP000824123"/>
    </source>
</evidence>
<organism evidence="1 2">
    <name type="scientific">Candidatus Fimadaptatus faecigallinarum</name>
    <dbReference type="NCBI Taxonomy" id="2840814"/>
    <lineage>
        <taxon>Bacteria</taxon>
        <taxon>Bacillati</taxon>
        <taxon>Bacillota</taxon>
        <taxon>Clostridia</taxon>
        <taxon>Eubacteriales</taxon>
        <taxon>Candidatus Fimadaptatus</taxon>
    </lineage>
</organism>